<sequence length="155" mass="17593">MDWCRYRFHSHWDLDAPPAAVYRLLAAGDDYPLWWPQVREAVRSDERTGTARFRSLIPYDLVITVREARQDPAAGVLELAMSGDLEGWARWTVTARGTGARAVFDQEVVVRKPLLRRFALPGRPLFRLNHALMMRSGLRGLRAHLATPPSGAYPV</sequence>
<protein>
    <recommendedName>
        <fullName evidence="3">Polyketide cyclase</fullName>
    </recommendedName>
</protein>
<keyword evidence="2" id="KW-1185">Reference proteome</keyword>
<dbReference type="Pfam" id="PF10604">
    <property type="entry name" value="Polyketide_cyc2"/>
    <property type="match status" value="1"/>
</dbReference>
<evidence type="ECO:0000313" key="1">
    <source>
        <dbReference type="EMBL" id="OMI41537.1"/>
    </source>
</evidence>
<comment type="caution">
    <text evidence="1">The sequence shown here is derived from an EMBL/GenBank/DDBJ whole genome shotgun (WGS) entry which is preliminary data.</text>
</comment>
<dbReference type="STRING" id="67365.GCA_001704635_01173"/>
<dbReference type="AlphaFoldDB" id="A0A1R1STG4"/>
<gene>
    <name evidence="1" type="ORF">SPAR_00605</name>
</gene>
<organism evidence="1 2">
    <name type="scientific">Streptomyces sparsogenes DSM 40356</name>
    <dbReference type="NCBI Taxonomy" id="1331668"/>
    <lineage>
        <taxon>Bacteria</taxon>
        <taxon>Bacillati</taxon>
        <taxon>Actinomycetota</taxon>
        <taxon>Actinomycetes</taxon>
        <taxon>Kitasatosporales</taxon>
        <taxon>Streptomycetaceae</taxon>
        <taxon>Streptomyces</taxon>
    </lineage>
</organism>
<dbReference type="InterPro" id="IPR019587">
    <property type="entry name" value="Polyketide_cyclase/dehydratase"/>
</dbReference>
<name>A0A1R1STG4_9ACTN</name>
<accession>A0A1R1STG4</accession>
<dbReference type="Proteomes" id="UP000186168">
    <property type="component" value="Unassembled WGS sequence"/>
</dbReference>
<dbReference type="EMBL" id="ASQP01000005">
    <property type="protein sequence ID" value="OMI41537.1"/>
    <property type="molecule type" value="Genomic_DNA"/>
</dbReference>
<dbReference type="Gene3D" id="3.30.530.20">
    <property type="match status" value="1"/>
</dbReference>
<dbReference type="InterPro" id="IPR023393">
    <property type="entry name" value="START-like_dom_sf"/>
</dbReference>
<dbReference type="RefSeq" id="WP_065966089.1">
    <property type="nucleotide sequence ID" value="NZ_ASQP01000005.1"/>
</dbReference>
<evidence type="ECO:0000313" key="2">
    <source>
        <dbReference type="Proteomes" id="UP000186168"/>
    </source>
</evidence>
<evidence type="ECO:0008006" key="3">
    <source>
        <dbReference type="Google" id="ProtNLM"/>
    </source>
</evidence>
<dbReference type="GeneID" id="96746296"/>
<dbReference type="SUPFAM" id="SSF55961">
    <property type="entry name" value="Bet v1-like"/>
    <property type="match status" value="1"/>
</dbReference>
<reference evidence="1 2" key="1">
    <citation type="submission" date="2013-05" db="EMBL/GenBank/DDBJ databases">
        <title>Genome sequence of Streptomyces sparsogenes DSM 40356.</title>
        <authorList>
            <person name="Coyne S."/>
            <person name="Seebeck F.P."/>
        </authorList>
    </citation>
    <scope>NUCLEOTIDE SEQUENCE [LARGE SCALE GENOMIC DNA]</scope>
    <source>
        <strain evidence="1 2">DSM 40356</strain>
    </source>
</reference>
<proteinExistence type="predicted"/>